<keyword evidence="4" id="KW-1185">Reference proteome</keyword>
<sequence length="403" mass="45233">MANRNPRLLFPRPTDPRNPVVKEPVSDAPPLKTLTPAAPPGLLNSTPARGTAVSKHAPTRSATIRSVPSFEGSESSPDSKRSAFGSSVNSTASISSAMAQTQLERPSPTVRLKNDLVIHETPVKWSPKGSLQPQNSSSVLSDTADPDSGQWDSTIGKAGLGKTGRVINKLVSDNDALKRDIRIERLRAQEAKDAAKLIEDKMERMISDYESRLLEASVAKTLLTRKERQVETLTANIEQERKKAAAALAREKTWQLELDKVRSESTVQVEEATSYAQLMEGRYNAISSHWRDQGEEVKRSLSRMKGDITTIVEERKADDDKIQTLRDLCEQQNINIEELRREKEEISRLFSEYKQTQEDDLRNIRTDAKLREEEQQKLLEESRQALAKLRWALNVKENVKGSQ</sequence>
<evidence type="ECO:0000256" key="1">
    <source>
        <dbReference type="SAM" id="Coils"/>
    </source>
</evidence>
<feature type="region of interest" description="Disordered" evidence="2">
    <location>
        <begin position="95"/>
        <end position="114"/>
    </location>
</feature>
<feature type="coiled-coil region" evidence="1">
    <location>
        <begin position="174"/>
        <end position="250"/>
    </location>
</feature>
<evidence type="ECO:0000256" key="2">
    <source>
        <dbReference type="SAM" id="MobiDB-lite"/>
    </source>
</evidence>
<protein>
    <recommendedName>
        <fullName evidence="5">SWI5-dependent HO expression protein 3</fullName>
    </recommendedName>
</protein>
<feature type="region of interest" description="Disordered" evidence="2">
    <location>
        <begin position="1"/>
        <end position="87"/>
    </location>
</feature>
<dbReference type="Proteomes" id="UP000054481">
    <property type="component" value="Unassembled WGS sequence"/>
</dbReference>
<dbReference type="OrthoDB" id="3918393at2759"/>
<gene>
    <name evidence="3" type="ORF">HIM_07035</name>
</gene>
<feature type="region of interest" description="Disordered" evidence="2">
    <location>
        <begin position="124"/>
        <end position="156"/>
    </location>
</feature>
<name>A0A0F8A4F3_9HYPO</name>
<keyword evidence="1" id="KW-0175">Coiled coil</keyword>
<evidence type="ECO:0008006" key="5">
    <source>
        <dbReference type="Google" id="ProtNLM"/>
    </source>
</evidence>
<feature type="coiled-coil region" evidence="1">
    <location>
        <begin position="322"/>
        <end position="359"/>
    </location>
</feature>
<dbReference type="EMBL" id="KQ030534">
    <property type="protein sequence ID" value="KJZ73479.1"/>
    <property type="molecule type" value="Genomic_DNA"/>
</dbReference>
<evidence type="ECO:0000313" key="4">
    <source>
        <dbReference type="Proteomes" id="UP000054481"/>
    </source>
</evidence>
<reference evidence="3 4" key="1">
    <citation type="journal article" date="2014" name="Genome Biol. Evol.">
        <title>Comparative genomics and transcriptomics analyses reveal divergent lifestyle features of nematode endoparasitic fungus Hirsutella minnesotensis.</title>
        <authorList>
            <person name="Lai Y."/>
            <person name="Liu K."/>
            <person name="Zhang X."/>
            <person name="Zhang X."/>
            <person name="Li K."/>
            <person name="Wang N."/>
            <person name="Shu C."/>
            <person name="Wu Y."/>
            <person name="Wang C."/>
            <person name="Bushley K.E."/>
            <person name="Xiang M."/>
            <person name="Liu X."/>
        </authorList>
    </citation>
    <scope>NUCLEOTIDE SEQUENCE [LARGE SCALE GENOMIC DNA]</scope>
    <source>
        <strain evidence="3 4">3608</strain>
    </source>
</reference>
<evidence type="ECO:0000313" key="3">
    <source>
        <dbReference type="EMBL" id="KJZ73479.1"/>
    </source>
</evidence>
<feature type="compositionally biased region" description="Low complexity" evidence="2">
    <location>
        <begin position="28"/>
        <end position="43"/>
    </location>
</feature>
<feature type="compositionally biased region" description="Polar residues" evidence="2">
    <location>
        <begin position="129"/>
        <end position="141"/>
    </location>
</feature>
<accession>A0A0F8A4F3</accession>
<proteinExistence type="predicted"/>
<feature type="compositionally biased region" description="Polar residues" evidence="2">
    <location>
        <begin position="60"/>
        <end position="76"/>
    </location>
</feature>
<organism evidence="3 4">
    <name type="scientific">Hirsutella minnesotensis 3608</name>
    <dbReference type="NCBI Taxonomy" id="1043627"/>
    <lineage>
        <taxon>Eukaryota</taxon>
        <taxon>Fungi</taxon>
        <taxon>Dikarya</taxon>
        <taxon>Ascomycota</taxon>
        <taxon>Pezizomycotina</taxon>
        <taxon>Sordariomycetes</taxon>
        <taxon>Hypocreomycetidae</taxon>
        <taxon>Hypocreales</taxon>
        <taxon>Ophiocordycipitaceae</taxon>
        <taxon>Hirsutella</taxon>
    </lineage>
</organism>
<dbReference type="AlphaFoldDB" id="A0A0F8A4F3"/>